<keyword evidence="4" id="KW-1185">Reference proteome</keyword>
<evidence type="ECO:0000313" key="3">
    <source>
        <dbReference type="EMBL" id="EFA01000.2"/>
    </source>
</evidence>
<dbReference type="Pfam" id="PF03103">
    <property type="entry name" value="DUF243"/>
    <property type="match status" value="1"/>
</dbReference>
<dbReference type="Proteomes" id="UP000007266">
    <property type="component" value="Linkage group 3"/>
</dbReference>
<dbReference type="GO" id="GO:0008010">
    <property type="term" value="F:structural constituent of chitin-based larval cuticle"/>
    <property type="evidence" value="ECO:0000318"/>
    <property type="project" value="GO_Central"/>
</dbReference>
<evidence type="ECO:0000313" key="4">
    <source>
        <dbReference type="Proteomes" id="UP000007266"/>
    </source>
</evidence>
<dbReference type="PANTHER" id="PTHR31927">
    <property type="entry name" value="FI07246P-RELATED-RELATED"/>
    <property type="match status" value="1"/>
</dbReference>
<feature type="signal peptide" evidence="1">
    <location>
        <begin position="1"/>
        <end position="16"/>
    </location>
</feature>
<name>D6WHJ7_TRICA</name>
<evidence type="ECO:0000256" key="1">
    <source>
        <dbReference type="SAM" id="SignalP"/>
    </source>
</evidence>
<dbReference type="PANTHER" id="PTHR31927:SF16">
    <property type="entry name" value="LP07342P"/>
    <property type="match status" value="1"/>
</dbReference>
<evidence type="ECO:0000259" key="2">
    <source>
        <dbReference type="SMART" id="SM00690"/>
    </source>
</evidence>
<feature type="domain" description="DUF243" evidence="2">
    <location>
        <begin position="256"/>
        <end position="354"/>
    </location>
</feature>
<dbReference type="EMBL" id="KQ971331">
    <property type="protein sequence ID" value="EFA01000.2"/>
    <property type="molecule type" value="Genomic_DNA"/>
</dbReference>
<dbReference type="KEGG" id="tca:103312494"/>
<protein>
    <recommendedName>
        <fullName evidence="2">DUF243 domain-containing protein</fullName>
    </recommendedName>
</protein>
<sequence>MNLPLLIAALAPLVACDVSHLGYQYHAPATSYDVPFGSIGSLKHDRQYYHVNKPGILSGVVGTTPASNLQTPIHEFSAFRGGETFNSFLHQPADFGVTVKPILNTVSPTVGPVFGSVNNVVPQSDFGVTVKPILNTVSPTVGQAFGVSTVSSTAAPVIGSVNPQSDFGVTVKPFIDTVSTTVRPIFDNVVPQSDFGVTVKPVGPLLGLAPQLDFGVKSVFNTVSPTVGPAFGSVDNFGVTVKPVLNTEGAVQSSGVEVQKHLYFFSAPDDEPEEVKPRIIFPQAPVKKNLKVLFIKAPTFRTSPVQIPALPQNEEKTRVYVLVKKPEEATIILPTQAPTQPTKPEVYFIKYKTQMEAEEAISQVQGGAGGDVSISANSVDHDHDFLSGIQDSDLAQKLGSGLVSGSTEGSILGFNNQQGFGGFVGVKDSFVSTTPAPIELNQGFGGFGGKIESFSTTLSPLGVVSTTPTILQGGGIHKVYGPPQKRSY</sequence>
<gene>
    <name evidence="3" type="primary">AUGUSTUS-3.0.2_03913</name>
    <name evidence="3" type="ORF">TcasGA2_TC003913</name>
</gene>
<dbReference type="InParanoid" id="D6WHJ7"/>
<dbReference type="OrthoDB" id="6762134at2759"/>
<dbReference type="InterPro" id="IPR004145">
    <property type="entry name" value="DUF243"/>
</dbReference>
<feature type="chain" id="PRO_5007310694" description="DUF243 domain-containing protein" evidence="1">
    <location>
        <begin position="17"/>
        <end position="488"/>
    </location>
</feature>
<reference evidence="3 4" key="1">
    <citation type="journal article" date="2008" name="Nature">
        <title>The genome of the model beetle and pest Tribolium castaneum.</title>
        <authorList>
            <consortium name="Tribolium Genome Sequencing Consortium"/>
            <person name="Richards S."/>
            <person name="Gibbs R.A."/>
            <person name="Weinstock G.M."/>
            <person name="Brown S.J."/>
            <person name="Denell R."/>
            <person name="Beeman R.W."/>
            <person name="Gibbs R."/>
            <person name="Beeman R.W."/>
            <person name="Brown S.J."/>
            <person name="Bucher G."/>
            <person name="Friedrich M."/>
            <person name="Grimmelikhuijzen C.J."/>
            <person name="Klingler M."/>
            <person name="Lorenzen M."/>
            <person name="Richards S."/>
            <person name="Roth S."/>
            <person name="Schroder R."/>
            <person name="Tautz D."/>
            <person name="Zdobnov E.M."/>
            <person name="Muzny D."/>
            <person name="Gibbs R.A."/>
            <person name="Weinstock G.M."/>
            <person name="Attaway T."/>
            <person name="Bell S."/>
            <person name="Buhay C.J."/>
            <person name="Chandrabose M.N."/>
            <person name="Chavez D."/>
            <person name="Clerk-Blankenburg K.P."/>
            <person name="Cree A."/>
            <person name="Dao M."/>
            <person name="Davis C."/>
            <person name="Chacko J."/>
            <person name="Dinh H."/>
            <person name="Dugan-Rocha S."/>
            <person name="Fowler G."/>
            <person name="Garner T.T."/>
            <person name="Garnes J."/>
            <person name="Gnirke A."/>
            <person name="Hawes A."/>
            <person name="Hernandez J."/>
            <person name="Hines S."/>
            <person name="Holder M."/>
            <person name="Hume J."/>
            <person name="Jhangiani S.N."/>
            <person name="Joshi V."/>
            <person name="Khan Z.M."/>
            <person name="Jackson L."/>
            <person name="Kovar C."/>
            <person name="Kowis A."/>
            <person name="Lee S."/>
            <person name="Lewis L.R."/>
            <person name="Margolis J."/>
            <person name="Morgan M."/>
            <person name="Nazareth L.V."/>
            <person name="Nguyen N."/>
            <person name="Okwuonu G."/>
            <person name="Parker D."/>
            <person name="Richards S."/>
            <person name="Ruiz S.J."/>
            <person name="Santibanez J."/>
            <person name="Savard J."/>
            <person name="Scherer S.E."/>
            <person name="Schneider B."/>
            <person name="Sodergren E."/>
            <person name="Tautz D."/>
            <person name="Vattahil S."/>
            <person name="Villasana D."/>
            <person name="White C.S."/>
            <person name="Wright R."/>
            <person name="Park Y."/>
            <person name="Beeman R.W."/>
            <person name="Lord J."/>
            <person name="Oppert B."/>
            <person name="Lorenzen M."/>
            <person name="Brown S."/>
            <person name="Wang L."/>
            <person name="Savard J."/>
            <person name="Tautz D."/>
            <person name="Richards S."/>
            <person name="Weinstock G."/>
            <person name="Gibbs R.A."/>
            <person name="Liu Y."/>
            <person name="Worley K."/>
            <person name="Weinstock G."/>
            <person name="Elsik C.G."/>
            <person name="Reese J.T."/>
            <person name="Elhaik E."/>
            <person name="Landan G."/>
            <person name="Graur D."/>
            <person name="Arensburger P."/>
            <person name="Atkinson P."/>
            <person name="Beeman R.W."/>
            <person name="Beidler J."/>
            <person name="Brown S.J."/>
            <person name="Demuth J.P."/>
            <person name="Drury D.W."/>
            <person name="Du Y.Z."/>
            <person name="Fujiwara H."/>
            <person name="Lorenzen M."/>
            <person name="Maselli V."/>
            <person name="Osanai M."/>
            <person name="Park Y."/>
            <person name="Robertson H.M."/>
            <person name="Tu Z."/>
            <person name="Wang J.J."/>
            <person name="Wang S."/>
            <person name="Richards S."/>
            <person name="Song H."/>
            <person name="Zhang L."/>
            <person name="Sodergren E."/>
            <person name="Werner D."/>
            <person name="Stanke M."/>
            <person name="Morgenstern B."/>
            <person name="Solovyev V."/>
            <person name="Kosarev P."/>
            <person name="Brown G."/>
            <person name="Chen H.C."/>
            <person name="Ermolaeva O."/>
            <person name="Hlavina W."/>
            <person name="Kapustin Y."/>
            <person name="Kiryutin B."/>
            <person name="Kitts P."/>
            <person name="Maglott D."/>
            <person name="Pruitt K."/>
            <person name="Sapojnikov V."/>
            <person name="Souvorov A."/>
            <person name="Mackey A.J."/>
            <person name="Waterhouse R.M."/>
            <person name="Wyder S."/>
            <person name="Zdobnov E.M."/>
            <person name="Zdobnov E.M."/>
            <person name="Wyder S."/>
            <person name="Kriventseva E.V."/>
            <person name="Kadowaki T."/>
            <person name="Bork P."/>
            <person name="Aranda M."/>
            <person name="Bao R."/>
            <person name="Beermann A."/>
            <person name="Berns N."/>
            <person name="Bolognesi R."/>
            <person name="Bonneton F."/>
            <person name="Bopp D."/>
            <person name="Brown S.J."/>
            <person name="Bucher G."/>
            <person name="Butts T."/>
            <person name="Chaumot A."/>
            <person name="Denell R.E."/>
            <person name="Ferrier D.E."/>
            <person name="Friedrich M."/>
            <person name="Gordon C.M."/>
            <person name="Jindra M."/>
            <person name="Klingler M."/>
            <person name="Lan Q."/>
            <person name="Lattorff H.M."/>
            <person name="Laudet V."/>
            <person name="von Levetsow C."/>
            <person name="Liu Z."/>
            <person name="Lutz R."/>
            <person name="Lynch J.A."/>
            <person name="da Fonseca R.N."/>
            <person name="Posnien N."/>
            <person name="Reuter R."/>
            <person name="Roth S."/>
            <person name="Savard J."/>
            <person name="Schinko J.B."/>
            <person name="Schmitt C."/>
            <person name="Schoppmeier M."/>
            <person name="Schroder R."/>
            <person name="Shippy T.D."/>
            <person name="Simonnet F."/>
            <person name="Marques-Souza H."/>
            <person name="Tautz D."/>
            <person name="Tomoyasu Y."/>
            <person name="Trauner J."/>
            <person name="Van der Zee M."/>
            <person name="Vervoort M."/>
            <person name="Wittkopp N."/>
            <person name="Wimmer E.A."/>
            <person name="Yang X."/>
            <person name="Jones A.K."/>
            <person name="Sattelle D.B."/>
            <person name="Ebert P.R."/>
            <person name="Nelson D."/>
            <person name="Scott J.G."/>
            <person name="Beeman R.W."/>
            <person name="Muthukrishnan S."/>
            <person name="Kramer K.J."/>
            <person name="Arakane Y."/>
            <person name="Beeman R.W."/>
            <person name="Zhu Q."/>
            <person name="Hogenkamp D."/>
            <person name="Dixit R."/>
            <person name="Oppert B."/>
            <person name="Jiang H."/>
            <person name="Zou Z."/>
            <person name="Marshall J."/>
            <person name="Elpidina E."/>
            <person name="Vinokurov K."/>
            <person name="Oppert C."/>
            <person name="Zou Z."/>
            <person name="Evans J."/>
            <person name="Lu Z."/>
            <person name="Zhao P."/>
            <person name="Sumathipala N."/>
            <person name="Altincicek B."/>
            <person name="Vilcinskas A."/>
            <person name="Williams M."/>
            <person name="Hultmark D."/>
            <person name="Hetru C."/>
            <person name="Jiang H."/>
            <person name="Grimmelikhuijzen C.J."/>
            <person name="Hauser F."/>
            <person name="Cazzamali G."/>
            <person name="Williamson M."/>
            <person name="Park Y."/>
            <person name="Li B."/>
            <person name="Tanaka Y."/>
            <person name="Predel R."/>
            <person name="Neupert S."/>
            <person name="Schachtner J."/>
            <person name="Verleyen P."/>
            <person name="Raible F."/>
            <person name="Bork P."/>
            <person name="Friedrich M."/>
            <person name="Walden K.K."/>
            <person name="Robertson H.M."/>
            <person name="Angeli S."/>
            <person name="Foret S."/>
            <person name="Bucher G."/>
            <person name="Schuetz S."/>
            <person name="Maleszka R."/>
            <person name="Wimmer E.A."/>
            <person name="Beeman R.W."/>
            <person name="Lorenzen M."/>
            <person name="Tomoyasu Y."/>
            <person name="Miller S.C."/>
            <person name="Grossmann D."/>
            <person name="Bucher G."/>
        </authorList>
    </citation>
    <scope>NUCLEOTIDE SEQUENCE [LARGE SCALE GENOMIC DNA]</scope>
    <source>
        <strain evidence="3 4">Georgia GA2</strain>
    </source>
</reference>
<dbReference type="HOGENOM" id="CLU_627527_0_0_1"/>
<keyword evidence="1" id="KW-0732">Signal</keyword>
<accession>D6WHJ7</accession>
<dbReference type="SMART" id="SM00690">
    <property type="entry name" value="DM5"/>
    <property type="match status" value="1"/>
</dbReference>
<dbReference type="GO" id="GO:0062129">
    <property type="term" value="C:chitin-based extracellular matrix"/>
    <property type="evidence" value="ECO:0000318"/>
    <property type="project" value="GO_Central"/>
</dbReference>
<dbReference type="AlphaFoldDB" id="D6WHJ7"/>
<proteinExistence type="predicted"/>
<organism evidence="3 4">
    <name type="scientific">Tribolium castaneum</name>
    <name type="common">Red flour beetle</name>
    <dbReference type="NCBI Taxonomy" id="7070"/>
    <lineage>
        <taxon>Eukaryota</taxon>
        <taxon>Metazoa</taxon>
        <taxon>Ecdysozoa</taxon>
        <taxon>Arthropoda</taxon>
        <taxon>Hexapoda</taxon>
        <taxon>Insecta</taxon>
        <taxon>Pterygota</taxon>
        <taxon>Neoptera</taxon>
        <taxon>Endopterygota</taxon>
        <taxon>Coleoptera</taxon>
        <taxon>Polyphaga</taxon>
        <taxon>Cucujiformia</taxon>
        <taxon>Tenebrionidae</taxon>
        <taxon>Tenebrionidae incertae sedis</taxon>
        <taxon>Tribolium</taxon>
    </lineage>
</organism>
<dbReference type="GO" id="GO:0040003">
    <property type="term" value="P:chitin-based cuticle development"/>
    <property type="evidence" value="ECO:0000318"/>
    <property type="project" value="GO_Central"/>
</dbReference>
<reference evidence="3 4" key="2">
    <citation type="journal article" date="2010" name="Nucleic Acids Res.">
        <title>BeetleBase in 2010: revisions to provide comprehensive genomic information for Tribolium castaneum.</title>
        <authorList>
            <person name="Kim H.S."/>
            <person name="Murphy T."/>
            <person name="Xia J."/>
            <person name="Caragea D."/>
            <person name="Park Y."/>
            <person name="Beeman R.W."/>
            <person name="Lorenzen M.D."/>
            <person name="Butcher S."/>
            <person name="Manak J.R."/>
            <person name="Brown S.J."/>
        </authorList>
    </citation>
    <scope>GENOME REANNOTATION</scope>
    <source>
        <strain evidence="3 4">Georgia GA2</strain>
    </source>
</reference>